<evidence type="ECO:0000313" key="2">
    <source>
        <dbReference type="EMBL" id="NOU92245.1"/>
    </source>
</evidence>
<name>A0A972JZ05_9BACL</name>
<dbReference type="AlphaFoldDB" id="A0A972JZ05"/>
<evidence type="ECO:0000259" key="1">
    <source>
        <dbReference type="Pfam" id="PF12728"/>
    </source>
</evidence>
<comment type="caution">
    <text evidence="2">The sequence shown here is derived from an EMBL/GenBank/DDBJ whole genome shotgun (WGS) entry which is preliminary data.</text>
</comment>
<keyword evidence="3" id="KW-1185">Reference proteome</keyword>
<gene>
    <name evidence="2" type="ORF">GC093_03205</name>
</gene>
<protein>
    <submittedName>
        <fullName evidence="2">Helix-turn-helix domain-containing protein</fullName>
    </submittedName>
</protein>
<reference evidence="2" key="1">
    <citation type="submission" date="2019-10" db="EMBL/GenBank/DDBJ databases">
        <title>Description of Paenibacillus glebae sp. nov.</title>
        <authorList>
            <person name="Carlier A."/>
            <person name="Qi S."/>
        </authorList>
    </citation>
    <scope>NUCLEOTIDE SEQUENCE</scope>
    <source>
        <strain evidence="2">LMG 31456</strain>
    </source>
</reference>
<feature type="domain" description="Helix-turn-helix" evidence="1">
    <location>
        <begin position="7"/>
        <end position="54"/>
    </location>
</feature>
<organism evidence="2 3">
    <name type="scientific">Paenibacillus foliorum</name>
    <dbReference type="NCBI Taxonomy" id="2654974"/>
    <lineage>
        <taxon>Bacteria</taxon>
        <taxon>Bacillati</taxon>
        <taxon>Bacillota</taxon>
        <taxon>Bacilli</taxon>
        <taxon>Bacillales</taxon>
        <taxon>Paenibacillaceae</taxon>
        <taxon>Paenibacillus</taxon>
    </lineage>
</organism>
<sequence length="60" mass="7084">MKNERIMLGVTDIMKKMGIGRDRAYEIMKKGEFPSIKVGRRFLVHEQVFDSWLKGEILKK</sequence>
<evidence type="ECO:0000313" key="3">
    <source>
        <dbReference type="Proteomes" id="UP000641588"/>
    </source>
</evidence>
<accession>A0A972JZ05</accession>
<dbReference type="InterPro" id="IPR041657">
    <property type="entry name" value="HTH_17"/>
</dbReference>
<dbReference type="RefSeq" id="WP_171650427.1">
    <property type="nucleotide sequence ID" value="NZ_WHOD01000013.1"/>
</dbReference>
<dbReference type="EMBL" id="WHOD01000013">
    <property type="protein sequence ID" value="NOU92245.1"/>
    <property type="molecule type" value="Genomic_DNA"/>
</dbReference>
<dbReference type="Proteomes" id="UP000641588">
    <property type="component" value="Unassembled WGS sequence"/>
</dbReference>
<dbReference type="Pfam" id="PF12728">
    <property type="entry name" value="HTH_17"/>
    <property type="match status" value="1"/>
</dbReference>
<proteinExistence type="predicted"/>